<comment type="caution">
    <text evidence="1">The sequence shown here is derived from an EMBL/GenBank/DDBJ whole genome shotgun (WGS) entry which is preliminary data.</text>
</comment>
<protein>
    <submittedName>
        <fullName evidence="1">Uncharacterized protein</fullName>
    </submittedName>
</protein>
<dbReference type="EMBL" id="MU117973">
    <property type="protein sequence ID" value="KAF9651784.1"/>
    <property type="molecule type" value="Genomic_DNA"/>
</dbReference>
<keyword evidence="2" id="KW-1185">Reference proteome</keyword>
<reference evidence="1" key="1">
    <citation type="submission" date="2019-10" db="EMBL/GenBank/DDBJ databases">
        <authorList>
            <consortium name="DOE Joint Genome Institute"/>
            <person name="Kuo A."/>
            <person name="Miyauchi S."/>
            <person name="Kiss E."/>
            <person name="Drula E."/>
            <person name="Kohler A."/>
            <person name="Sanchez-Garcia M."/>
            <person name="Andreopoulos B."/>
            <person name="Barry K.W."/>
            <person name="Bonito G."/>
            <person name="Buee M."/>
            <person name="Carver A."/>
            <person name="Chen C."/>
            <person name="Cichocki N."/>
            <person name="Clum A."/>
            <person name="Culley D."/>
            <person name="Crous P.W."/>
            <person name="Fauchery L."/>
            <person name="Girlanda M."/>
            <person name="Hayes R."/>
            <person name="Keri Z."/>
            <person name="Labutti K."/>
            <person name="Lipzen A."/>
            <person name="Lombard V."/>
            <person name="Magnuson J."/>
            <person name="Maillard F."/>
            <person name="Morin E."/>
            <person name="Murat C."/>
            <person name="Nolan M."/>
            <person name="Ohm R."/>
            <person name="Pangilinan J."/>
            <person name="Pereira M."/>
            <person name="Perotto S."/>
            <person name="Peter M."/>
            <person name="Riley R."/>
            <person name="Sitrit Y."/>
            <person name="Stielow B."/>
            <person name="Szollosi G."/>
            <person name="Zifcakova L."/>
            <person name="Stursova M."/>
            <person name="Spatafora J.W."/>
            <person name="Tedersoo L."/>
            <person name="Vaario L.-M."/>
            <person name="Yamada A."/>
            <person name="Yan M."/>
            <person name="Wang P."/>
            <person name="Xu J."/>
            <person name="Bruns T."/>
            <person name="Baldrian P."/>
            <person name="Vilgalys R."/>
            <person name="Henrissat B."/>
            <person name="Grigoriev I.V."/>
            <person name="Hibbett D."/>
            <person name="Nagy L.G."/>
            <person name="Martin F.M."/>
        </authorList>
    </citation>
    <scope>NUCLEOTIDE SEQUENCE</scope>
    <source>
        <strain evidence="1">P2</strain>
    </source>
</reference>
<dbReference type="Proteomes" id="UP000886501">
    <property type="component" value="Unassembled WGS sequence"/>
</dbReference>
<evidence type="ECO:0000313" key="2">
    <source>
        <dbReference type="Proteomes" id="UP000886501"/>
    </source>
</evidence>
<gene>
    <name evidence="1" type="ORF">BDM02DRAFT_536207</name>
</gene>
<evidence type="ECO:0000313" key="1">
    <source>
        <dbReference type="EMBL" id="KAF9651784.1"/>
    </source>
</evidence>
<sequence length="140" mass="15397">MAPKQCNPCREQNLECTGDQPQCNHCTSNGKQSECYYPALPVTGRRTKLAKRQACEPCKRKKRKCDGVRPQCGTCDASGSVCAWDNSHLRPSGKLRKIKPLEPGPSQTGETQQPQHNPPIPSTSYLLPPAQPMIPFLGLP</sequence>
<reference evidence="1" key="2">
    <citation type="journal article" date="2020" name="Nat. Commun.">
        <title>Large-scale genome sequencing of mycorrhizal fungi provides insights into the early evolution of symbiotic traits.</title>
        <authorList>
            <person name="Miyauchi S."/>
            <person name="Kiss E."/>
            <person name="Kuo A."/>
            <person name="Drula E."/>
            <person name="Kohler A."/>
            <person name="Sanchez-Garcia M."/>
            <person name="Morin E."/>
            <person name="Andreopoulos B."/>
            <person name="Barry K.W."/>
            <person name="Bonito G."/>
            <person name="Buee M."/>
            <person name="Carver A."/>
            <person name="Chen C."/>
            <person name="Cichocki N."/>
            <person name="Clum A."/>
            <person name="Culley D."/>
            <person name="Crous P.W."/>
            <person name="Fauchery L."/>
            <person name="Girlanda M."/>
            <person name="Hayes R.D."/>
            <person name="Keri Z."/>
            <person name="LaButti K."/>
            <person name="Lipzen A."/>
            <person name="Lombard V."/>
            <person name="Magnuson J."/>
            <person name="Maillard F."/>
            <person name="Murat C."/>
            <person name="Nolan M."/>
            <person name="Ohm R.A."/>
            <person name="Pangilinan J."/>
            <person name="Pereira M.F."/>
            <person name="Perotto S."/>
            <person name="Peter M."/>
            <person name="Pfister S."/>
            <person name="Riley R."/>
            <person name="Sitrit Y."/>
            <person name="Stielow J.B."/>
            <person name="Szollosi G."/>
            <person name="Zifcakova L."/>
            <person name="Stursova M."/>
            <person name="Spatafora J.W."/>
            <person name="Tedersoo L."/>
            <person name="Vaario L.M."/>
            <person name="Yamada A."/>
            <person name="Yan M."/>
            <person name="Wang P."/>
            <person name="Xu J."/>
            <person name="Bruns T."/>
            <person name="Baldrian P."/>
            <person name="Vilgalys R."/>
            <person name="Dunand C."/>
            <person name="Henrissat B."/>
            <person name="Grigoriev I.V."/>
            <person name="Hibbett D."/>
            <person name="Nagy L.G."/>
            <person name="Martin F.M."/>
        </authorList>
    </citation>
    <scope>NUCLEOTIDE SEQUENCE</scope>
    <source>
        <strain evidence="1">P2</strain>
    </source>
</reference>
<proteinExistence type="predicted"/>
<accession>A0ACB6ZQC9</accession>
<organism evidence="1 2">
    <name type="scientific">Thelephora ganbajun</name>
    <name type="common">Ganba fungus</name>
    <dbReference type="NCBI Taxonomy" id="370292"/>
    <lineage>
        <taxon>Eukaryota</taxon>
        <taxon>Fungi</taxon>
        <taxon>Dikarya</taxon>
        <taxon>Basidiomycota</taxon>
        <taxon>Agaricomycotina</taxon>
        <taxon>Agaricomycetes</taxon>
        <taxon>Thelephorales</taxon>
        <taxon>Thelephoraceae</taxon>
        <taxon>Thelephora</taxon>
    </lineage>
</organism>
<name>A0ACB6ZQC9_THEGA</name>